<reference evidence="1 2" key="1">
    <citation type="submission" date="2020-04" db="EMBL/GenBank/DDBJ databases">
        <title>Genome sequencing of novel species.</title>
        <authorList>
            <person name="Heo J."/>
            <person name="Kim S.-J."/>
            <person name="Kim J.-S."/>
            <person name="Hong S.-B."/>
            <person name="Kwon S.-W."/>
        </authorList>
    </citation>
    <scope>NUCLEOTIDE SEQUENCE [LARGE SCALE GENOMIC DNA]</scope>
    <source>
        <strain evidence="1 2">GN2-R2</strain>
    </source>
</reference>
<dbReference type="PANTHER" id="PTHR35370:SF1">
    <property type="entry name" value="TYPE VI SECRETION SYSTEM COMPONENT TSSF1"/>
    <property type="match status" value="1"/>
</dbReference>
<name>A0A7Z2VX35_9BURK</name>
<gene>
    <name evidence="1" type="primary">tssF</name>
    <name evidence="1" type="ORF">HH212_12210</name>
</gene>
<dbReference type="Pfam" id="PF05947">
    <property type="entry name" value="T6SS_TssF"/>
    <property type="match status" value="1"/>
</dbReference>
<dbReference type="Proteomes" id="UP000502415">
    <property type="component" value="Chromosome"/>
</dbReference>
<dbReference type="PANTHER" id="PTHR35370">
    <property type="entry name" value="CYTOPLASMIC PROTEIN-RELATED-RELATED"/>
    <property type="match status" value="1"/>
</dbReference>
<dbReference type="InterPro" id="IPR010272">
    <property type="entry name" value="T6SS_TssF"/>
</dbReference>
<organism evidence="1 2">
    <name type="scientific">Massilia forsythiae</name>
    <dbReference type="NCBI Taxonomy" id="2728020"/>
    <lineage>
        <taxon>Bacteria</taxon>
        <taxon>Pseudomonadati</taxon>
        <taxon>Pseudomonadota</taxon>
        <taxon>Betaproteobacteria</taxon>
        <taxon>Burkholderiales</taxon>
        <taxon>Oxalobacteraceae</taxon>
        <taxon>Telluria group</taxon>
        <taxon>Massilia</taxon>
    </lineage>
</organism>
<dbReference type="NCBIfam" id="TIGR03359">
    <property type="entry name" value="VI_chp_6"/>
    <property type="match status" value="1"/>
</dbReference>
<dbReference type="KEGG" id="mfy:HH212_12210"/>
<accession>A0A7Z2VX35</accession>
<dbReference type="AlphaFoldDB" id="A0A7Z2VX35"/>
<dbReference type="RefSeq" id="WP_170202721.1">
    <property type="nucleotide sequence ID" value="NZ_CP051685.1"/>
</dbReference>
<dbReference type="PIRSF" id="PIRSF028304">
    <property type="entry name" value="UCP028304"/>
    <property type="match status" value="1"/>
</dbReference>
<dbReference type="EMBL" id="CP051685">
    <property type="protein sequence ID" value="QJE00690.1"/>
    <property type="molecule type" value="Genomic_DNA"/>
</dbReference>
<sequence>MDQLFAQYERELVTMRQLCREYAERYPKVAAKLQLGGDACDDPHVERLIQAVALLCARVSKRLDDSYPQFTEALLELLFPHYLRPFPSCAIARVMPSAQDTGSSCGSGGKTVARGTSLASKPVHGVACTFRTVYAVAPSPAAIASVKFDALIRAPASTRLAPGVTASIAIEFACAAAMHAQHAAPLRLYLDGDASFCAALRDALFLRASAAYVQAGTESEWRPLAALPVAPVGFADDEALIPFDARSQRAYRILAEFFAFPEKFNFVDIDLAAVRARLPANCTRFTLHLALAGVAPGSDQARMLAGLSAHSLLPGCTPVVNLFQQPAVPIGYDQHSADYTVVAHPTHAAAYEIYSVDRVHMVQREGKAFPALEFRPFYSLRHGENDSHKGRYWLLRHDDTLAAISPGHEKAIALVDADGEALAIERSTLSIDLTCTNRELPCLLRTGAAGGDLSVPGATEGATIRFLRRPTRPHRLTNGQGAHWRLISHLTLNHRSLVKEGAHGLREMLTLYDITGSVVSQRQIAGIVGLEHAETTAWIRHKRGASLAHGTEVRLTIDEEAFVGAGLHLFIQVIDQFFALYVQMNSFIELVVLSQRTGEVLCRCKPRSGSMALS</sequence>
<protein>
    <submittedName>
        <fullName evidence="1">Type VI secretion system baseplate subunit TssF</fullName>
    </submittedName>
</protein>
<evidence type="ECO:0000313" key="1">
    <source>
        <dbReference type="EMBL" id="QJE00690.1"/>
    </source>
</evidence>
<keyword evidence="2" id="KW-1185">Reference proteome</keyword>
<evidence type="ECO:0000313" key="2">
    <source>
        <dbReference type="Proteomes" id="UP000502415"/>
    </source>
</evidence>
<proteinExistence type="predicted"/>